<dbReference type="HOGENOM" id="CLU_3197867_0_0_0"/>
<evidence type="ECO:0000313" key="1">
    <source>
        <dbReference type="EMBL" id="CAO81189.1"/>
    </source>
</evidence>
<dbReference type="Proteomes" id="UP000002019">
    <property type="component" value="Chromosome"/>
</dbReference>
<evidence type="ECO:0000313" key="2">
    <source>
        <dbReference type="Proteomes" id="UP000002019"/>
    </source>
</evidence>
<dbReference type="AlphaFoldDB" id="B0VIP8"/>
<accession>B0VIP8</accession>
<organism evidence="1 2">
    <name type="scientific">Cloacimonas acidaminovorans (strain Evry)</name>
    <dbReference type="NCBI Taxonomy" id="459349"/>
    <lineage>
        <taxon>Bacteria</taxon>
        <taxon>Pseudomonadati</taxon>
        <taxon>Candidatus Cloacimonadota</taxon>
        <taxon>Candidatus Cloacimonadia</taxon>
        <taxon>Candidatus Cloacimonadales</taxon>
        <taxon>Candidatus Cloacimonadaceae</taxon>
        <taxon>Candidatus Cloacimonas</taxon>
    </lineage>
</organism>
<keyword evidence="2" id="KW-1185">Reference proteome</keyword>
<protein>
    <submittedName>
        <fullName evidence="1">Uncharacterized protein</fullName>
    </submittedName>
</protein>
<proteinExistence type="predicted"/>
<gene>
    <name evidence="1" type="ordered locus">CLOAM1333</name>
</gene>
<reference evidence="1 2" key="1">
    <citation type="journal article" date="2008" name="J. Bacteriol.">
        <title>'Candidatus Cloacamonas acidaminovorans': genome sequence reconstruction provides a first glimpse of a new bacterial division.</title>
        <authorList>
            <person name="Pelletier E."/>
            <person name="Kreimeyer A."/>
            <person name="Bocs S."/>
            <person name="Rouy Z."/>
            <person name="Gyapay G."/>
            <person name="Chouari R."/>
            <person name="Riviere D."/>
            <person name="Ganesan A."/>
            <person name="Daegelen P."/>
            <person name="Sghir A."/>
            <person name="Cohen G.N."/>
            <person name="Medigue C."/>
            <person name="Weissenbach J."/>
            <person name="Le Paslier D."/>
        </authorList>
    </citation>
    <scope>NUCLEOTIDE SEQUENCE [LARGE SCALE GENOMIC DNA]</scope>
    <source>
        <strain evidence="2">Evry</strain>
    </source>
</reference>
<name>B0VIP8_CLOAI</name>
<dbReference type="EMBL" id="CU466930">
    <property type="protein sequence ID" value="CAO81189.1"/>
    <property type="molecule type" value="Genomic_DNA"/>
</dbReference>
<sequence>MIKLYKLSKSYNPFHPTGTIIDEYLPKGNRNINIEIRIRDRDEKD</sequence>
<dbReference type="KEGG" id="caci:CLOAM1333"/>